<gene>
    <name evidence="2" type="ORF">AVEN_205912_1</name>
</gene>
<sequence>MKIWYVVLTSLLRPRWPSEEVQVLGPDSTKDPSCLGPAASSYVGVKRLPVGMVRKLGEGVTGEVPSSSSDRGSKRRGPAQNSPRVAPKRDFNMSKLDITTVDQY</sequence>
<proteinExistence type="predicted"/>
<keyword evidence="3" id="KW-1185">Reference proteome</keyword>
<evidence type="ECO:0000313" key="2">
    <source>
        <dbReference type="EMBL" id="GBN05496.1"/>
    </source>
</evidence>
<dbReference type="Proteomes" id="UP000499080">
    <property type="component" value="Unassembled WGS sequence"/>
</dbReference>
<dbReference type="AlphaFoldDB" id="A0A4Y2KVV8"/>
<dbReference type="EMBL" id="BGPR01004973">
    <property type="protein sequence ID" value="GBN05496.1"/>
    <property type="molecule type" value="Genomic_DNA"/>
</dbReference>
<feature type="region of interest" description="Disordered" evidence="1">
    <location>
        <begin position="56"/>
        <end position="104"/>
    </location>
</feature>
<accession>A0A4Y2KVV8</accession>
<reference evidence="2 3" key="1">
    <citation type="journal article" date="2019" name="Sci. Rep.">
        <title>Orb-weaving spider Araneus ventricosus genome elucidates the spidroin gene catalogue.</title>
        <authorList>
            <person name="Kono N."/>
            <person name="Nakamura H."/>
            <person name="Ohtoshi R."/>
            <person name="Moran D.A.P."/>
            <person name="Shinohara A."/>
            <person name="Yoshida Y."/>
            <person name="Fujiwara M."/>
            <person name="Mori M."/>
            <person name="Tomita M."/>
            <person name="Arakawa K."/>
        </authorList>
    </citation>
    <scope>NUCLEOTIDE SEQUENCE [LARGE SCALE GENOMIC DNA]</scope>
</reference>
<comment type="caution">
    <text evidence="2">The sequence shown here is derived from an EMBL/GenBank/DDBJ whole genome shotgun (WGS) entry which is preliminary data.</text>
</comment>
<protein>
    <submittedName>
        <fullName evidence="2">Uncharacterized protein</fullName>
    </submittedName>
</protein>
<evidence type="ECO:0000313" key="3">
    <source>
        <dbReference type="Proteomes" id="UP000499080"/>
    </source>
</evidence>
<name>A0A4Y2KVV8_ARAVE</name>
<organism evidence="2 3">
    <name type="scientific">Araneus ventricosus</name>
    <name type="common">Orbweaver spider</name>
    <name type="synonym">Epeira ventricosa</name>
    <dbReference type="NCBI Taxonomy" id="182803"/>
    <lineage>
        <taxon>Eukaryota</taxon>
        <taxon>Metazoa</taxon>
        <taxon>Ecdysozoa</taxon>
        <taxon>Arthropoda</taxon>
        <taxon>Chelicerata</taxon>
        <taxon>Arachnida</taxon>
        <taxon>Araneae</taxon>
        <taxon>Araneomorphae</taxon>
        <taxon>Entelegynae</taxon>
        <taxon>Araneoidea</taxon>
        <taxon>Araneidae</taxon>
        <taxon>Araneus</taxon>
    </lineage>
</organism>
<evidence type="ECO:0000256" key="1">
    <source>
        <dbReference type="SAM" id="MobiDB-lite"/>
    </source>
</evidence>